<dbReference type="SUPFAM" id="SSF110849">
    <property type="entry name" value="ParB/Sulfiredoxin"/>
    <property type="match status" value="1"/>
</dbReference>
<feature type="domain" description="ParB-like N-terminal" evidence="4">
    <location>
        <begin position="14"/>
        <end position="117"/>
    </location>
</feature>
<evidence type="ECO:0000259" key="4">
    <source>
        <dbReference type="SMART" id="SM00470"/>
    </source>
</evidence>
<feature type="coiled-coil region" evidence="2">
    <location>
        <begin position="311"/>
        <end position="359"/>
    </location>
</feature>
<protein>
    <submittedName>
        <fullName evidence="5">ParB/RepB/Spo0J family partition protein</fullName>
    </submittedName>
</protein>
<dbReference type="SUPFAM" id="SSF109709">
    <property type="entry name" value="KorB DNA-binding domain-like"/>
    <property type="match status" value="1"/>
</dbReference>
<evidence type="ECO:0000313" key="5">
    <source>
        <dbReference type="EMBL" id="RUM20682.1"/>
    </source>
</evidence>
<dbReference type="Gene3D" id="1.10.10.2830">
    <property type="match status" value="1"/>
</dbReference>
<dbReference type="FunFam" id="1.10.10.2830:FF:000001">
    <property type="entry name" value="Chromosome partitioning protein ParB"/>
    <property type="match status" value="1"/>
</dbReference>
<name>A0A3S0SM93_9HYPH</name>
<evidence type="ECO:0000256" key="2">
    <source>
        <dbReference type="SAM" id="Coils"/>
    </source>
</evidence>
<dbReference type="PANTHER" id="PTHR33375:SF7">
    <property type="entry name" value="CHROMOSOME 2-PARTITIONING PROTEIN PARB-RELATED"/>
    <property type="match status" value="1"/>
</dbReference>
<dbReference type="CDD" id="cd16406">
    <property type="entry name" value="ParB_N_like"/>
    <property type="match status" value="1"/>
</dbReference>
<dbReference type="OrthoDB" id="9813122at2"/>
<dbReference type="Pfam" id="PF02195">
    <property type="entry name" value="ParB_N"/>
    <property type="match status" value="1"/>
</dbReference>
<dbReference type="EMBL" id="RJTH01000014">
    <property type="protein sequence ID" value="RUM20682.1"/>
    <property type="molecule type" value="Genomic_DNA"/>
</dbReference>
<evidence type="ECO:0000256" key="1">
    <source>
        <dbReference type="ARBA" id="ARBA00006295"/>
    </source>
</evidence>
<feature type="region of interest" description="Disordered" evidence="3">
    <location>
        <begin position="400"/>
        <end position="441"/>
    </location>
</feature>
<accession>A0A3S0SM93</accession>
<dbReference type="Proteomes" id="UP000278823">
    <property type="component" value="Unassembled WGS sequence"/>
</dbReference>
<dbReference type="FunFam" id="3.90.1530.30:FF:000002">
    <property type="entry name" value="Chromosome partitioning protein ParB"/>
    <property type="match status" value="1"/>
</dbReference>
<dbReference type="PANTHER" id="PTHR33375">
    <property type="entry name" value="CHROMOSOME-PARTITIONING PROTEIN PARB-RELATED"/>
    <property type="match status" value="1"/>
</dbReference>
<dbReference type="RefSeq" id="WP_126924602.1">
    <property type="nucleotide sequence ID" value="NZ_ML133698.1"/>
</dbReference>
<dbReference type="InterPro" id="IPR036086">
    <property type="entry name" value="ParB/Sulfiredoxin_sf"/>
</dbReference>
<dbReference type="AlphaFoldDB" id="A0A3S0SM93"/>
<gene>
    <name evidence="5" type="ORF">EFQ99_29075</name>
</gene>
<reference evidence="6" key="1">
    <citation type="submission" date="2018-11" db="EMBL/GenBank/DDBJ databases">
        <title>Rhizobium chutanense sp. nov., isolated from root nodules of Phaseolus vulgaris in China.</title>
        <authorList>
            <person name="Huo Y."/>
        </authorList>
    </citation>
    <scope>NUCLEOTIDE SEQUENCE [LARGE SCALE GENOMIC DNA]</scope>
    <source>
        <strain evidence="6">CCBAU 65647</strain>
    </source>
</reference>
<keyword evidence="6" id="KW-1185">Reference proteome</keyword>
<proteinExistence type="inferred from homology"/>
<keyword evidence="2" id="KW-0175">Coiled coil</keyword>
<evidence type="ECO:0000313" key="6">
    <source>
        <dbReference type="Proteomes" id="UP000278823"/>
    </source>
</evidence>
<dbReference type="InterPro" id="IPR050336">
    <property type="entry name" value="Chromosome_partition/occlusion"/>
</dbReference>
<feature type="compositionally biased region" description="Basic and acidic residues" evidence="3">
    <location>
        <begin position="695"/>
        <end position="713"/>
    </location>
</feature>
<feature type="region of interest" description="Disordered" evidence="3">
    <location>
        <begin position="659"/>
        <end position="713"/>
    </location>
</feature>
<comment type="caution">
    <text evidence="5">The sequence shown here is derived from an EMBL/GenBank/DDBJ whole genome shotgun (WGS) entry which is preliminary data.</text>
</comment>
<dbReference type="Gene3D" id="3.90.1530.30">
    <property type="match status" value="1"/>
</dbReference>
<evidence type="ECO:0000256" key="3">
    <source>
        <dbReference type="SAM" id="MobiDB-lite"/>
    </source>
</evidence>
<dbReference type="GO" id="GO:0005694">
    <property type="term" value="C:chromosome"/>
    <property type="evidence" value="ECO:0007669"/>
    <property type="project" value="TreeGrafter"/>
</dbReference>
<dbReference type="InterPro" id="IPR003115">
    <property type="entry name" value="ParB_N"/>
</dbReference>
<dbReference type="SMART" id="SM00470">
    <property type="entry name" value="ParB"/>
    <property type="match status" value="1"/>
</dbReference>
<feature type="compositionally biased region" description="Acidic residues" evidence="3">
    <location>
        <begin position="400"/>
        <end position="414"/>
    </location>
</feature>
<comment type="similarity">
    <text evidence="1">Belongs to the ParB family.</text>
</comment>
<organism evidence="5 6">
    <name type="scientific">Rhizobium vallis</name>
    <dbReference type="NCBI Taxonomy" id="634290"/>
    <lineage>
        <taxon>Bacteria</taxon>
        <taxon>Pseudomonadati</taxon>
        <taxon>Pseudomonadota</taxon>
        <taxon>Alphaproteobacteria</taxon>
        <taxon>Hyphomicrobiales</taxon>
        <taxon>Rhizobiaceae</taxon>
        <taxon>Rhizobium/Agrobacterium group</taxon>
        <taxon>Rhizobium</taxon>
    </lineage>
</organism>
<sequence length="713" mass="79190">MAKAVQKITLNRSEDIPFDKLELSQSNVRKIKAGVSIENLAEDIARRKLLQSLSVRPILDGDGKETGRFDVPAGGRRYRALELLVSQKRMAMTEPVPCIVKRGDELSAEDDSLAENVQRVDLHPLDQYRAFQALREQGLGEDEIAARFFVSVATVRQRLRLASVSPRLLDLYAGDEMRLEQIMAFSITHDHVRQEQVWETISRQHVRDAYYIRRLLTETTIRAGDRRAVYVGIEVYEAAGGIVMRDLFEQDNGGWLQDPALLEQLVVEKLTADAETLKTEEGWKWVEAAFDFPYGHTSGLRRFHGKQRELSEEELSRHDALKAEYDKLDAEYARAEVSSDEIERRLEELGSEIDQLNDRPCVFDRQDVAGGGAFISLAANGELQIERGFVRPEDELQVETGGDDAEAADGDIGDDVTGSPSVAGVSVNGKPVPGDQVEEEDDALRPLSDRLVLDLTATRTIALRNALANDPVIALVAVLHAFVLKTFYLYGSDSCLELTLQSAKFSQTQGLGDTVWAKEIDQRHEAWGQDLPSNPDDLWAYLIVLDDVSRQALLAHCASMSVNAVIEPWNKRTRAIAHAEQVARSVGFDMVDAGWAPTVDNYLGRVTKAHILQAVREAKGEQSAQLIDHLKKQDMAREAERLLDGSGWLPEPLRTSAEAAPSYNLPRAVDQASDDGISQADSNDLPAFLTEDADVGDRNQEAQHRAGHLDAAE</sequence>
<dbReference type="GO" id="GO:0007059">
    <property type="term" value="P:chromosome segregation"/>
    <property type="evidence" value="ECO:0007669"/>
    <property type="project" value="TreeGrafter"/>
</dbReference>